<evidence type="ECO:0000313" key="2">
    <source>
        <dbReference type="Proteomes" id="UP000008206"/>
    </source>
</evidence>
<dbReference type="AlphaFoldDB" id="E0U705"/>
<dbReference type="OrthoDB" id="530493at2"/>
<sequence>MPKRIQPPKPKSQQLLVEGKDDRHVIWALCERYQIPETFSIEVPKEEDEMGGVEILLEGLPNKLEQKRLQTLGIVVDADQDLQARWHSIRSKLEIVGYQNIPNIPSPEGWIHTQAELPKIGVWIMPNNQLPGMLEDFVAYLIPTDDQLHPKAIEILEHLEELTIHRYAEVKRPKALIHTWLAWQEKPGMPMGQAITAQVLTCNSTISETFINWLNSLFNSQDTDT</sequence>
<evidence type="ECO:0008006" key="3">
    <source>
        <dbReference type="Google" id="ProtNLM"/>
    </source>
</evidence>
<keyword evidence="2" id="KW-1185">Reference proteome</keyword>
<gene>
    <name evidence="1" type="ordered locus">Cyan7822_5280</name>
</gene>
<reference evidence="2" key="1">
    <citation type="journal article" date="2011" name="MBio">
        <title>Novel metabolic attributes of the genus Cyanothece, comprising a group of unicellular nitrogen-fixing Cyanobacteria.</title>
        <authorList>
            <person name="Bandyopadhyay A."/>
            <person name="Elvitigala T."/>
            <person name="Welsh E."/>
            <person name="Stockel J."/>
            <person name="Liberton M."/>
            <person name="Min H."/>
            <person name="Sherman L.A."/>
            <person name="Pakrasi H.B."/>
        </authorList>
    </citation>
    <scope>NUCLEOTIDE SEQUENCE [LARGE SCALE GENOMIC DNA]</scope>
    <source>
        <strain evidence="2">PCC 7822</strain>
    </source>
</reference>
<name>E0U705_GLOV7</name>
<dbReference type="EMBL" id="CP002198">
    <property type="protein sequence ID" value="ADN17161.1"/>
    <property type="molecule type" value="Genomic_DNA"/>
</dbReference>
<dbReference type="STRING" id="497965.Cyan7822_5280"/>
<dbReference type="eggNOG" id="ENOG50310W8">
    <property type="taxonomic scope" value="Bacteria"/>
</dbReference>
<dbReference type="Proteomes" id="UP000008206">
    <property type="component" value="Chromosome"/>
</dbReference>
<dbReference type="InterPro" id="IPR024508">
    <property type="entry name" value="DUF3226"/>
</dbReference>
<dbReference type="RefSeq" id="WP_013325199.1">
    <property type="nucleotide sequence ID" value="NC_014501.1"/>
</dbReference>
<evidence type="ECO:0000313" key="1">
    <source>
        <dbReference type="EMBL" id="ADN17161.1"/>
    </source>
</evidence>
<accession>E0U705</accession>
<dbReference type="HOGENOM" id="CLU_1264732_0_0_3"/>
<organism evidence="1 2">
    <name type="scientific">Gloeothece verrucosa (strain PCC 7822)</name>
    <name type="common">Cyanothece sp. (strain PCC 7822)</name>
    <dbReference type="NCBI Taxonomy" id="497965"/>
    <lineage>
        <taxon>Bacteria</taxon>
        <taxon>Bacillati</taxon>
        <taxon>Cyanobacteriota</taxon>
        <taxon>Cyanophyceae</taxon>
        <taxon>Oscillatoriophycideae</taxon>
        <taxon>Chroococcales</taxon>
        <taxon>Aphanothecaceae</taxon>
        <taxon>Gloeothece</taxon>
        <taxon>Gloeothece verrucosa</taxon>
    </lineage>
</organism>
<protein>
    <recommendedName>
        <fullName evidence="3">DUF4435 domain-containing protein</fullName>
    </recommendedName>
</protein>
<dbReference type="KEGG" id="cyj:Cyan7822_5280"/>
<proteinExistence type="predicted"/>
<dbReference type="Pfam" id="PF11536">
    <property type="entry name" value="DUF3226"/>
    <property type="match status" value="1"/>
</dbReference>